<keyword evidence="4" id="KW-1185">Reference proteome</keyword>
<dbReference type="OrthoDB" id="410714at2759"/>
<evidence type="ECO:0000256" key="2">
    <source>
        <dbReference type="SAM" id="Phobius"/>
    </source>
</evidence>
<accession>A0A830HVG8</accession>
<dbReference type="AlphaFoldDB" id="A0A830HVG8"/>
<dbReference type="Proteomes" id="UP000660262">
    <property type="component" value="Unassembled WGS sequence"/>
</dbReference>
<keyword evidence="2" id="KW-0812">Transmembrane</keyword>
<keyword evidence="2" id="KW-0472">Membrane</keyword>
<comment type="caution">
    <text evidence="3">The sequence shown here is derived from an EMBL/GenBank/DDBJ whole genome shotgun (WGS) entry which is preliminary data.</text>
</comment>
<feature type="region of interest" description="Disordered" evidence="1">
    <location>
        <begin position="119"/>
        <end position="141"/>
    </location>
</feature>
<feature type="transmembrane region" description="Helical" evidence="2">
    <location>
        <begin position="154"/>
        <end position="175"/>
    </location>
</feature>
<evidence type="ECO:0000256" key="1">
    <source>
        <dbReference type="SAM" id="MobiDB-lite"/>
    </source>
</evidence>
<name>A0A830HVG8_9CHLO</name>
<reference evidence="3" key="1">
    <citation type="submission" date="2020-10" db="EMBL/GenBank/DDBJ databases">
        <title>Unveiling of a novel bifunctional photoreceptor, Dualchrome1, isolated from a cosmopolitan green alga.</title>
        <authorList>
            <person name="Suzuki S."/>
            <person name="Kawachi M."/>
        </authorList>
    </citation>
    <scope>NUCLEOTIDE SEQUENCE</scope>
    <source>
        <strain evidence="3">NIES 2893</strain>
    </source>
</reference>
<evidence type="ECO:0000313" key="3">
    <source>
        <dbReference type="EMBL" id="GHP11122.1"/>
    </source>
</evidence>
<organism evidence="3 4">
    <name type="scientific">Pycnococcus provasolii</name>
    <dbReference type="NCBI Taxonomy" id="41880"/>
    <lineage>
        <taxon>Eukaryota</taxon>
        <taxon>Viridiplantae</taxon>
        <taxon>Chlorophyta</taxon>
        <taxon>Pseudoscourfieldiophyceae</taxon>
        <taxon>Pseudoscourfieldiales</taxon>
        <taxon>Pycnococcaceae</taxon>
        <taxon>Pycnococcus</taxon>
    </lineage>
</organism>
<dbReference type="EMBL" id="BNJQ01000033">
    <property type="protein sequence ID" value="GHP11122.1"/>
    <property type="molecule type" value="Genomic_DNA"/>
</dbReference>
<keyword evidence="2" id="KW-1133">Transmembrane helix</keyword>
<sequence>MAVASVHVNSKATKRPVNVLARRRRNKLTTQGMALPANAAPLPDAAVTDNQAEQVVRVDAADGESNVAPPIVIEPRGVTPADTAVFVIGVFPFVWATQEFFRRVSLGLPFGTGNDSVVFPRTDGDGDGDGDGDEKIPGSRFTGGRQQLSKPALYAAYVLFGLAAGSVGLALYSAYDLLVLQAA</sequence>
<gene>
    <name evidence="3" type="ORF">PPROV_000985200</name>
</gene>
<protein>
    <submittedName>
        <fullName evidence="3">Uncharacterized protein</fullName>
    </submittedName>
</protein>
<proteinExistence type="predicted"/>
<evidence type="ECO:0000313" key="4">
    <source>
        <dbReference type="Proteomes" id="UP000660262"/>
    </source>
</evidence>